<protein>
    <submittedName>
        <fullName evidence="3">Alpha/beta hydrolase</fullName>
    </submittedName>
</protein>
<dbReference type="InterPro" id="IPR029058">
    <property type="entry name" value="AB_hydrolase_fold"/>
</dbReference>
<reference evidence="3" key="1">
    <citation type="journal article" date="2014" name="Int. J. Syst. Evol. Microbiol.">
        <title>Complete genome sequence of Corynebacterium casei LMG S-19264T (=DSM 44701T), isolated from a smear-ripened cheese.</title>
        <authorList>
            <consortium name="US DOE Joint Genome Institute (JGI-PGF)"/>
            <person name="Walter F."/>
            <person name="Albersmeier A."/>
            <person name="Kalinowski J."/>
            <person name="Ruckert C."/>
        </authorList>
    </citation>
    <scope>NUCLEOTIDE SEQUENCE</scope>
    <source>
        <strain evidence="3">CGMCC 1.12921</strain>
    </source>
</reference>
<evidence type="ECO:0000256" key="1">
    <source>
        <dbReference type="ARBA" id="ARBA00022801"/>
    </source>
</evidence>
<gene>
    <name evidence="3" type="ORF">GCM10011342_30000</name>
</gene>
<feature type="domain" description="Serine aminopeptidase S33" evidence="2">
    <location>
        <begin position="43"/>
        <end position="142"/>
    </location>
</feature>
<proteinExistence type="predicted"/>
<keyword evidence="1 3" id="KW-0378">Hydrolase</keyword>
<name>A0A8J2V656_9PROT</name>
<evidence type="ECO:0000313" key="3">
    <source>
        <dbReference type="EMBL" id="GGD19334.1"/>
    </source>
</evidence>
<evidence type="ECO:0000313" key="4">
    <source>
        <dbReference type="Proteomes" id="UP000613582"/>
    </source>
</evidence>
<dbReference type="Pfam" id="PF12146">
    <property type="entry name" value="Hydrolase_4"/>
    <property type="match status" value="1"/>
</dbReference>
<dbReference type="InterPro" id="IPR022742">
    <property type="entry name" value="Hydrolase_4"/>
</dbReference>
<accession>A0A8J2V656</accession>
<dbReference type="Gene3D" id="3.40.50.1820">
    <property type="entry name" value="alpha/beta hydrolase"/>
    <property type="match status" value="1"/>
</dbReference>
<comment type="caution">
    <text evidence="3">The sequence shown here is derived from an EMBL/GenBank/DDBJ whole genome shotgun (WGS) entry which is preliminary data.</text>
</comment>
<dbReference type="GO" id="GO:0016787">
    <property type="term" value="F:hydrolase activity"/>
    <property type="evidence" value="ECO:0007669"/>
    <property type="project" value="UniProtKB-KW"/>
</dbReference>
<dbReference type="PANTHER" id="PTHR16138:SF7">
    <property type="entry name" value="PALMITOYL-PROTEIN THIOESTERASE ABHD10, MITOCHONDRIAL"/>
    <property type="match status" value="1"/>
</dbReference>
<dbReference type="RefSeq" id="WP_188160584.1">
    <property type="nucleotide sequence ID" value="NZ_BMGH01000002.1"/>
</dbReference>
<evidence type="ECO:0000259" key="2">
    <source>
        <dbReference type="Pfam" id="PF12146"/>
    </source>
</evidence>
<dbReference type="AlphaFoldDB" id="A0A8J2V656"/>
<sequence length="254" mass="27800">MTDTPSFLKRDGQPDIAYRQQAGTGPGVLWLGGYASDMRGTKAAFLADWAARHGRAYTRFDYAGHGESGGDFEAGGIGDWAQDALAVLDQLTDGPQILVGSSMGAWVACLLARWRPEKTAAMLLIAPAPDFTAELMWPSWDEVTRQTVMSAGRVEIPSAYDDSVMIYTRKLIEDGEANRVLSDPLDIDVPVRILQGMEDDTVPWRHAVRLAEHISTDNVILTLIKKGDHRLSTPDDLDLLAEALEALSKITFTV</sequence>
<dbReference type="PANTHER" id="PTHR16138">
    <property type="entry name" value="MYCOPHENOLIC ACID ACYL-GLUCURONIDE ESTERASE, MITOCHONDRIAL"/>
    <property type="match status" value="1"/>
</dbReference>
<dbReference type="EMBL" id="BMGH01000002">
    <property type="protein sequence ID" value="GGD19334.1"/>
    <property type="molecule type" value="Genomic_DNA"/>
</dbReference>
<dbReference type="Proteomes" id="UP000613582">
    <property type="component" value="Unassembled WGS sequence"/>
</dbReference>
<dbReference type="InterPro" id="IPR052382">
    <property type="entry name" value="ABHD10_acyl-thioesterase"/>
</dbReference>
<keyword evidence="4" id="KW-1185">Reference proteome</keyword>
<dbReference type="SUPFAM" id="SSF53474">
    <property type="entry name" value="alpha/beta-Hydrolases"/>
    <property type="match status" value="1"/>
</dbReference>
<organism evidence="3 4">
    <name type="scientific">Aquisalinus flavus</name>
    <dbReference type="NCBI Taxonomy" id="1526572"/>
    <lineage>
        <taxon>Bacteria</taxon>
        <taxon>Pseudomonadati</taxon>
        <taxon>Pseudomonadota</taxon>
        <taxon>Alphaproteobacteria</taxon>
        <taxon>Parvularculales</taxon>
        <taxon>Parvularculaceae</taxon>
        <taxon>Aquisalinus</taxon>
    </lineage>
</organism>
<reference evidence="3" key="2">
    <citation type="submission" date="2020-09" db="EMBL/GenBank/DDBJ databases">
        <authorList>
            <person name="Sun Q."/>
            <person name="Zhou Y."/>
        </authorList>
    </citation>
    <scope>NUCLEOTIDE SEQUENCE</scope>
    <source>
        <strain evidence="3">CGMCC 1.12921</strain>
    </source>
</reference>